<feature type="region of interest" description="Disordered" evidence="2">
    <location>
        <begin position="98"/>
        <end position="134"/>
    </location>
</feature>
<dbReference type="Gene3D" id="3.30.160.20">
    <property type="match status" value="1"/>
</dbReference>
<evidence type="ECO:0000313" key="5">
    <source>
        <dbReference type="Proteomes" id="UP001255246"/>
    </source>
</evidence>
<evidence type="ECO:0000313" key="4">
    <source>
        <dbReference type="EMBL" id="MDT0606376.1"/>
    </source>
</evidence>
<dbReference type="InterPro" id="IPR000352">
    <property type="entry name" value="Pep_chain_release_fac_I"/>
</dbReference>
<dbReference type="EC" id="3.1.1.29" evidence="4"/>
<comment type="caution">
    <text evidence="4">The sequence shown here is derived from an EMBL/GenBank/DDBJ whole genome shotgun (WGS) entry which is preliminary data.</text>
</comment>
<feature type="domain" description="Prokaryotic-type class I peptide chain release factors" evidence="3">
    <location>
        <begin position="8"/>
        <end position="128"/>
    </location>
</feature>
<sequence>MDYDKIIQELKFKAIRGSGAGGQHVNKVSSKVELSFDVLKSEGLSELEKERLLIKLVNRLTKEYVLILQCDEARSQHKNKALVVKRFFEVLKKALHVPKKRKPTKPSKSSVEKRIKSKKAASIKKTNRQKPNLD</sequence>
<reference evidence="4 5" key="1">
    <citation type="submission" date="2023-09" db="EMBL/GenBank/DDBJ databases">
        <authorList>
            <person name="Rey-Velasco X."/>
        </authorList>
    </citation>
    <scope>NUCLEOTIDE SEQUENCE [LARGE SCALE GENOMIC DNA]</scope>
    <source>
        <strain evidence="4 5">F388</strain>
    </source>
</reference>
<accession>A0ABU3ABS7</accession>
<evidence type="ECO:0000256" key="1">
    <source>
        <dbReference type="ARBA" id="ARBA00010835"/>
    </source>
</evidence>
<evidence type="ECO:0000259" key="3">
    <source>
        <dbReference type="Pfam" id="PF00472"/>
    </source>
</evidence>
<dbReference type="SUPFAM" id="SSF75620">
    <property type="entry name" value="Release factor"/>
    <property type="match status" value="1"/>
</dbReference>
<name>A0ABU3ABS7_9FLAO</name>
<dbReference type="NCBIfam" id="NF006718">
    <property type="entry name" value="PRK09256.1"/>
    <property type="match status" value="1"/>
</dbReference>
<keyword evidence="5" id="KW-1185">Reference proteome</keyword>
<dbReference type="Pfam" id="PF00472">
    <property type="entry name" value="RF-1"/>
    <property type="match status" value="1"/>
</dbReference>
<organism evidence="4 5">
    <name type="scientific">Croceitalea rosinachiae</name>
    <dbReference type="NCBI Taxonomy" id="3075596"/>
    <lineage>
        <taxon>Bacteria</taxon>
        <taxon>Pseudomonadati</taxon>
        <taxon>Bacteroidota</taxon>
        <taxon>Flavobacteriia</taxon>
        <taxon>Flavobacteriales</taxon>
        <taxon>Flavobacteriaceae</taxon>
        <taxon>Croceitalea</taxon>
    </lineage>
</organism>
<dbReference type="Proteomes" id="UP001255246">
    <property type="component" value="Unassembled WGS sequence"/>
</dbReference>
<dbReference type="PANTHER" id="PTHR47814:SF1">
    <property type="entry name" value="PEPTIDYL-TRNA HYDROLASE ARFB"/>
    <property type="match status" value="1"/>
</dbReference>
<proteinExistence type="inferred from homology"/>
<gene>
    <name evidence="4" type="primary">arfB</name>
    <name evidence="4" type="ORF">RM706_05020</name>
</gene>
<keyword evidence="4" id="KW-0378">Hydrolase</keyword>
<dbReference type="PANTHER" id="PTHR47814">
    <property type="entry name" value="PEPTIDYL-TRNA HYDROLASE ARFB"/>
    <property type="match status" value="1"/>
</dbReference>
<protein>
    <submittedName>
        <fullName evidence="4">Alternative ribosome rescue aminoacyl-tRNA hydrolase ArfB</fullName>
        <ecNumber evidence="4">3.1.1.29</ecNumber>
    </submittedName>
</protein>
<dbReference type="RefSeq" id="WP_311349932.1">
    <property type="nucleotide sequence ID" value="NZ_JAVRHR010000001.1"/>
</dbReference>
<evidence type="ECO:0000256" key="2">
    <source>
        <dbReference type="SAM" id="MobiDB-lite"/>
    </source>
</evidence>
<dbReference type="InterPro" id="IPR045853">
    <property type="entry name" value="Pep_chain_release_fac_I_sf"/>
</dbReference>
<dbReference type="EMBL" id="JAVRHR010000001">
    <property type="protein sequence ID" value="MDT0606376.1"/>
    <property type="molecule type" value="Genomic_DNA"/>
</dbReference>
<comment type="similarity">
    <text evidence="1">Belongs to the prokaryotic/mitochondrial release factor family.</text>
</comment>
<dbReference type="GO" id="GO:0004045">
    <property type="term" value="F:peptidyl-tRNA hydrolase activity"/>
    <property type="evidence" value="ECO:0007669"/>
    <property type="project" value="UniProtKB-EC"/>
</dbReference>
<feature type="compositionally biased region" description="Basic residues" evidence="2">
    <location>
        <begin position="115"/>
        <end position="128"/>
    </location>
</feature>